<gene>
    <name evidence="7" type="ORF">OOU_Y34scaffold00412g4</name>
</gene>
<feature type="domain" description="RING-type" evidence="6">
    <location>
        <begin position="56"/>
        <end position="120"/>
    </location>
</feature>
<name>A0AA97P289_PYRO3</name>
<evidence type="ECO:0000256" key="1">
    <source>
        <dbReference type="ARBA" id="ARBA00022723"/>
    </source>
</evidence>
<evidence type="ECO:0000256" key="2">
    <source>
        <dbReference type="ARBA" id="ARBA00022771"/>
    </source>
</evidence>
<dbReference type="Proteomes" id="UP000011086">
    <property type="component" value="Unassembled WGS sequence"/>
</dbReference>
<feature type="compositionally biased region" description="Low complexity" evidence="5">
    <location>
        <begin position="1"/>
        <end position="27"/>
    </location>
</feature>
<dbReference type="Gene3D" id="3.30.40.10">
    <property type="entry name" value="Zinc/RING finger domain, C3HC4 (zinc finger)"/>
    <property type="match status" value="1"/>
</dbReference>
<protein>
    <recommendedName>
        <fullName evidence="6">RING-type domain-containing protein</fullName>
    </recommendedName>
</protein>
<dbReference type="InterPro" id="IPR001841">
    <property type="entry name" value="Znf_RING"/>
</dbReference>
<dbReference type="SUPFAM" id="SSF57850">
    <property type="entry name" value="RING/U-box"/>
    <property type="match status" value="1"/>
</dbReference>
<dbReference type="InterPro" id="IPR018957">
    <property type="entry name" value="Znf_C3HC4_RING-type"/>
</dbReference>
<evidence type="ECO:0000256" key="5">
    <source>
        <dbReference type="SAM" id="MobiDB-lite"/>
    </source>
</evidence>
<dbReference type="PROSITE" id="PS50089">
    <property type="entry name" value="ZF_RING_2"/>
    <property type="match status" value="1"/>
</dbReference>
<reference evidence="7" key="1">
    <citation type="journal article" date="2012" name="PLoS Genet.">
        <title>Comparative analysis of the genomes of two field isolates of the rice blast fungus Magnaporthe oryzae.</title>
        <authorList>
            <person name="Xue M."/>
            <person name="Yang J."/>
            <person name="Li Z."/>
            <person name="Hu S."/>
            <person name="Yao N."/>
            <person name="Dean R.A."/>
            <person name="Zhao W."/>
            <person name="Shen M."/>
            <person name="Zhang H."/>
            <person name="Li C."/>
            <person name="Liu L."/>
            <person name="Cao L."/>
            <person name="Xu X."/>
            <person name="Xing Y."/>
            <person name="Hsiang T."/>
            <person name="Zhang Z."/>
            <person name="Xu J.R."/>
            <person name="Peng Y.L."/>
        </authorList>
    </citation>
    <scope>NUCLEOTIDE SEQUENCE</scope>
    <source>
        <strain evidence="7">Y34</strain>
    </source>
</reference>
<evidence type="ECO:0000256" key="4">
    <source>
        <dbReference type="PROSITE-ProRule" id="PRU00175"/>
    </source>
</evidence>
<keyword evidence="1" id="KW-0479">Metal-binding</keyword>
<dbReference type="Pfam" id="PF00097">
    <property type="entry name" value="zf-C3HC4"/>
    <property type="match status" value="1"/>
</dbReference>
<dbReference type="AlphaFoldDB" id="A0AA97P289"/>
<keyword evidence="2 4" id="KW-0863">Zinc-finger</keyword>
<keyword evidence="3" id="KW-0862">Zinc</keyword>
<evidence type="ECO:0000256" key="3">
    <source>
        <dbReference type="ARBA" id="ARBA00022833"/>
    </source>
</evidence>
<dbReference type="EMBL" id="JH793290">
    <property type="protein sequence ID" value="ELQ40630.1"/>
    <property type="molecule type" value="Genomic_DNA"/>
</dbReference>
<sequence>MSSSGPSTGNQASSSSGTGTNNPSTSQQARPTTSYLPDLVKWVRSPDTHPLPSVECSICGDPIGVAYPNGESVYSGEPRAVADKRKLTFGHVYSCQHVVCRGCSIQWLINRPSSTCPYCRADDPQRSSMRLQVTVDDAFRQYRR</sequence>
<proteinExistence type="predicted"/>
<dbReference type="GO" id="GO:0008270">
    <property type="term" value="F:zinc ion binding"/>
    <property type="evidence" value="ECO:0007669"/>
    <property type="project" value="UniProtKB-KW"/>
</dbReference>
<feature type="region of interest" description="Disordered" evidence="5">
    <location>
        <begin position="1"/>
        <end position="36"/>
    </location>
</feature>
<evidence type="ECO:0000259" key="6">
    <source>
        <dbReference type="PROSITE" id="PS50089"/>
    </source>
</evidence>
<dbReference type="InterPro" id="IPR013083">
    <property type="entry name" value="Znf_RING/FYVE/PHD"/>
</dbReference>
<evidence type="ECO:0000313" key="7">
    <source>
        <dbReference type="EMBL" id="ELQ40630.1"/>
    </source>
</evidence>
<organism evidence="7">
    <name type="scientific">Pyricularia oryzae (strain Y34)</name>
    <name type="common">Rice blast fungus</name>
    <name type="synonym">Magnaporthe oryzae</name>
    <dbReference type="NCBI Taxonomy" id="1143189"/>
    <lineage>
        <taxon>Eukaryota</taxon>
        <taxon>Fungi</taxon>
        <taxon>Dikarya</taxon>
        <taxon>Ascomycota</taxon>
        <taxon>Pezizomycotina</taxon>
        <taxon>Sordariomycetes</taxon>
        <taxon>Sordariomycetidae</taxon>
        <taxon>Magnaporthales</taxon>
        <taxon>Pyriculariaceae</taxon>
        <taxon>Pyricularia</taxon>
    </lineage>
</organism>
<accession>A0AA97P289</accession>